<evidence type="ECO:0000313" key="7">
    <source>
        <dbReference type="EMBL" id="NJC19665.1"/>
    </source>
</evidence>
<evidence type="ECO:0000256" key="2">
    <source>
        <dbReference type="ARBA" id="ARBA00023015"/>
    </source>
</evidence>
<dbReference type="InterPro" id="IPR014327">
    <property type="entry name" value="RNA_pol_sigma70_bacteroid"/>
</dbReference>
<gene>
    <name evidence="8" type="ORF">F1644_04515</name>
    <name evidence="7" type="ORF">GGR15_003301</name>
</gene>
<dbReference type="GO" id="GO:0003677">
    <property type="term" value="F:DNA binding"/>
    <property type="evidence" value="ECO:0007669"/>
    <property type="project" value="InterPro"/>
</dbReference>
<dbReference type="PANTHER" id="PTHR43133:SF46">
    <property type="entry name" value="RNA POLYMERASE SIGMA-70 FACTOR ECF SUBFAMILY"/>
    <property type="match status" value="1"/>
</dbReference>
<dbReference type="Pfam" id="PF04542">
    <property type="entry name" value="Sigma70_r2"/>
    <property type="match status" value="1"/>
</dbReference>
<reference evidence="7 9" key="2">
    <citation type="submission" date="2020-03" db="EMBL/GenBank/DDBJ databases">
        <title>Genomic Encyclopedia of Type Strains, Phase IV (KMG-IV): sequencing the most valuable type-strain genomes for metagenomic binning, comparative biology and taxonomic classification.</title>
        <authorList>
            <person name="Goeker M."/>
        </authorList>
    </citation>
    <scope>NUCLEOTIDE SEQUENCE [LARGE SCALE GENOMIC DNA]</scope>
    <source>
        <strain evidence="7 9">DSM 105722</strain>
    </source>
</reference>
<evidence type="ECO:0000313" key="9">
    <source>
        <dbReference type="Proteomes" id="UP000576368"/>
    </source>
</evidence>
<comment type="similarity">
    <text evidence="1">Belongs to the sigma-70 factor family. ECF subfamily.</text>
</comment>
<sequence>MTADLLHGLKNGDEQAYKHLFYLYYANLVVYANTFLKNGGAAEDVIQEFFIAFWYEKKHNHVTSDLEGYLYRSVRNLCLNYLRDDKRRMAKFSDYVVEETEDFRFSLEEMEEREEIQKAINLLPEQCRLIFTLCCLENMKYQEVADKLGISINTVRTQMTRAFKSLRDTLSGKTFTSILFVMMSIR</sequence>
<keyword evidence="4" id="KW-0804">Transcription</keyword>
<keyword evidence="10" id="KW-1185">Reference proteome</keyword>
<dbReference type="InterPro" id="IPR007627">
    <property type="entry name" value="RNA_pol_sigma70_r2"/>
</dbReference>
<evidence type="ECO:0000256" key="3">
    <source>
        <dbReference type="ARBA" id="ARBA00023082"/>
    </source>
</evidence>
<evidence type="ECO:0000259" key="5">
    <source>
        <dbReference type="Pfam" id="PF04542"/>
    </source>
</evidence>
<dbReference type="PANTHER" id="PTHR43133">
    <property type="entry name" value="RNA POLYMERASE ECF-TYPE SIGMA FACTO"/>
    <property type="match status" value="1"/>
</dbReference>
<feature type="domain" description="RNA polymerase sigma-70 region 2" evidence="5">
    <location>
        <begin position="24"/>
        <end position="88"/>
    </location>
</feature>
<dbReference type="InterPro" id="IPR039425">
    <property type="entry name" value="RNA_pol_sigma-70-like"/>
</dbReference>
<organism evidence="7 9">
    <name type="scientific">Butyricimonas paravirosa</name>
    <dbReference type="NCBI Taxonomy" id="1472417"/>
    <lineage>
        <taxon>Bacteria</taxon>
        <taxon>Pseudomonadati</taxon>
        <taxon>Bacteroidota</taxon>
        <taxon>Bacteroidia</taxon>
        <taxon>Bacteroidales</taxon>
        <taxon>Odoribacteraceae</taxon>
        <taxon>Butyricimonas</taxon>
    </lineage>
</organism>
<evidence type="ECO:0000313" key="8">
    <source>
        <dbReference type="EMBL" id="WOF11579.1"/>
    </source>
</evidence>
<dbReference type="InterPro" id="IPR013325">
    <property type="entry name" value="RNA_pol_sigma_r2"/>
</dbReference>
<name>A0A7X6BK80_9BACT</name>
<protein>
    <submittedName>
        <fullName evidence="7 8">RNA polymerase sigma-70 factor</fullName>
    </submittedName>
</protein>
<dbReference type="GO" id="GO:0006352">
    <property type="term" value="P:DNA-templated transcription initiation"/>
    <property type="evidence" value="ECO:0007669"/>
    <property type="project" value="InterPro"/>
</dbReference>
<dbReference type="Gene3D" id="1.10.10.10">
    <property type="entry name" value="Winged helix-like DNA-binding domain superfamily/Winged helix DNA-binding domain"/>
    <property type="match status" value="1"/>
</dbReference>
<dbReference type="NCBIfam" id="TIGR02985">
    <property type="entry name" value="Sig70_bacteroi1"/>
    <property type="match status" value="1"/>
</dbReference>
<dbReference type="Proteomes" id="UP000576368">
    <property type="component" value="Unassembled WGS sequence"/>
</dbReference>
<dbReference type="AlphaFoldDB" id="A0A7X6BK80"/>
<dbReference type="NCBIfam" id="TIGR02937">
    <property type="entry name" value="sigma70-ECF"/>
    <property type="match status" value="1"/>
</dbReference>
<dbReference type="SUPFAM" id="SSF88659">
    <property type="entry name" value="Sigma3 and sigma4 domains of RNA polymerase sigma factors"/>
    <property type="match status" value="1"/>
</dbReference>
<dbReference type="GO" id="GO:0016987">
    <property type="term" value="F:sigma factor activity"/>
    <property type="evidence" value="ECO:0007669"/>
    <property type="project" value="UniProtKB-KW"/>
</dbReference>
<dbReference type="GeneID" id="86890534"/>
<evidence type="ECO:0000256" key="1">
    <source>
        <dbReference type="ARBA" id="ARBA00010641"/>
    </source>
</evidence>
<dbReference type="EMBL" id="CP043839">
    <property type="protein sequence ID" value="WOF11579.1"/>
    <property type="molecule type" value="Genomic_DNA"/>
</dbReference>
<dbReference type="Pfam" id="PF08281">
    <property type="entry name" value="Sigma70_r4_2"/>
    <property type="match status" value="1"/>
</dbReference>
<dbReference type="Gene3D" id="1.10.1740.10">
    <property type="match status" value="1"/>
</dbReference>
<evidence type="ECO:0000259" key="6">
    <source>
        <dbReference type="Pfam" id="PF08281"/>
    </source>
</evidence>
<accession>A0A7X6BK80</accession>
<evidence type="ECO:0000256" key="4">
    <source>
        <dbReference type="ARBA" id="ARBA00023163"/>
    </source>
</evidence>
<dbReference type="InterPro" id="IPR013324">
    <property type="entry name" value="RNA_pol_sigma_r3/r4-like"/>
</dbReference>
<dbReference type="Proteomes" id="UP001302374">
    <property type="component" value="Chromosome"/>
</dbReference>
<dbReference type="CDD" id="cd06171">
    <property type="entry name" value="Sigma70_r4"/>
    <property type="match status" value="1"/>
</dbReference>
<evidence type="ECO:0000313" key="10">
    <source>
        <dbReference type="Proteomes" id="UP001302374"/>
    </source>
</evidence>
<keyword evidence="3" id="KW-0731">Sigma factor</keyword>
<keyword evidence="2" id="KW-0805">Transcription regulation</keyword>
<reference evidence="8 10" key="1">
    <citation type="submission" date="2019-09" db="EMBL/GenBank/DDBJ databases">
        <title>Butyricimonas paravirosa DSM 105722 (=214-4 = JCM 18677 = CCUG 65563).</title>
        <authorList>
            <person name="Le Roy T."/>
            <person name="Cani P.D."/>
        </authorList>
    </citation>
    <scope>NUCLEOTIDE SEQUENCE [LARGE SCALE GENOMIC DNA]</scope>
    <source>
        <strain evidence="8 10">DSM 105722</strain>
    </source>
</reference>
<dbReference type="InterPro" id="IPR013249">
    <property type="entry name" value="RNA_pol_sigma70_r4_t2"/>
</dbReference>
<dbReference type="EMBL" id="JAATLI010000012">
    <property type="protein sequence ID" value="NJC19665.1"/>
    <property type="molecule type" value="Genomic_DNA"/>
</dbReference>
<dbReference type="InterPro" id="IPR036388">
    <property type="entry name" value="WH-like_DNA-bd_sf"/>
</dbReference>
<feature type="domain" description="RNA polymerase sigma factor 70 region 4 type 2" evidence="6">
    <location>
        <begin position="113"/>
        <end position="166"/>
    </location>
</feature>
<dbReference type="InterPro" id="IPR014284">
    <property type="entry name" value="RNA_pol_sigma-70_dom"/>
</dbReference>
<proteinExistence type="inferred from homology"/>
<dbReference type="RefSeq" id="WP_118301964.1">
    <property type="nucleotide sequence ID" value="NZ_BMPA01000011.1"/>
</dbReference>
<dbReference type="SUPFAM" id="SSF88946">
    <property type="entry name" value="Sigma2 domain of RNA polymerase sigma factors"/>
    <property type="match status" value="1"/>
</dbReference>